<dbReference type="Gene3D" id="3.90.220.20">
    <property type="entry name" value="DNA methylase specificity domains"/>
    <property type="match status" value="2"/>
</dbReference>
<feature type="domain" description="Type I restriction modification DNA specificity" evidence="4">
    <location>
        <begin position="3"/>
        <end position="178"/>
    </location>
</feature>
<dbReference type="CDD" id="cd17260">
    <property type="entry name" value="RMtype1_S_EcoEI-TRD1-CR1_like"/>
    <property type="match status" value="1"/>
</dbReference>
<evidence type="ECO:0000256" key="2">
    <source>
        <dbReference type="ARBA" id="ARBA00022747"/>
    </source>
</evidence>
<protein>
    <submittedName>
        <fullName evidence="5">Type I restriction-modification system, specificity subunit S (Modular protein)</fullName>
        <ecNumber evidence="5">3.1.21.3</ecNumber>
    </submittedName>
</protein>
<evidence type="ECO:0000256" key="3">
    <source>
        <dbReference type="ARBA" id="ARBA00023125"/>
    </source>
</evidence>
<proteinExistence type="inferred from homology"/>
<accession>A0A8H9D9M1</accession>
<dbReference type="InterPro" id="IPR000055">
    <property type="entry name" value="Restrct_endonuc_typeI_TRD"/>
</dbReference>
<dbReference type="CDD" id="cd17248">
    <property type="entry name" value="RMtype1_S_AmiI-TRD2-CR2_like"/>
    <property type="match status" value="1"/>
</dbReference>
<dbReference type="AlphaFoldDB" id="A0A8H9D9M1"/>
<gene>
    <name evidence="5" type="ORF">NMYAN_260004</name>
</gene>
<dbReference type="RefSeq" id="WP_204799935.1">
    <property type="nucleotide sequence ID" value="NZ_CAJNAP010000019.1"/>
</dbReference>
<dbReference type="Proteomes" id="UP000601736">
    <property type="component" value="Unassembled WGS sequence"/>
</dbReference>
<dbReference type="GO" id="GO:0003677">
    <property type="term" value="F:DNA binding"/>
    <property type="evidence" value="ECO:0007669"/>
    <property type="project" value="UniProtKB-KW"/>
</dbReference>
<comment type="similarity">
    <text evidence="1">Belongs to the type-I restriction system S methylase family.</text>
</comment>
<dbReference type="InterPro" id="IPR052021">
    <property type="entry name" value="Type-I_RS_S_subunit"/>
</dbReference>
<evidence type="ECO:0000313" key="6">
    <source>
        <dbReference type="Proteomes" id="UP000601736"/>
    </source>
</evidence>
<dbReference type="GO" id="GO:0009035">
    <property type="term" value="F:type I site-specific deoxyribonuclease activity"/>
    <property type="evidence" value="ECO:0007669"/>
    <property type="project" value="UniProtKB-EC"/>
</dbReference>
<keyword evidence="5" id="KW-0378">Hydrolase</keyword>
<sequence length="674" mass="75623">MSWESKKLKDICTIRPPKKEASQRLRPEDIVSFVPMDCLGILSKNLTLREERKLEDVQGSYTYFADNDVLLAKITPCFENGKLGIAKGLTNGVGFGSSEFVILRSRGEINPEFLFYFLSQDKFRADGARVMTGAVGHKRIPKEYVEDHEIPLPPLEEQKRIVAILDEAFEGIEKAQVNAEQNLANARELYTSALHACFGQEKPEPSWMSCEKRKFLSNEKTPIPQKANSTARGRAATDRIIEGELSLSVGKPGITPRPGWIWSKLTDLARLESGHTPSRRHPEYWAGDVGWIGIKDAKAHHGQVIYKTNQHTNQLGLDNSAARLLPKDTVCLSRTASVGYVVVMGTEMATSQDFVNWVCSPELEPHFLKYLLLAEGDGFLKYSSGAVHQTIYFPEVKAFHICHPSIEVQRKIVEFLDKTYVLSKKLEAIYEQKLKDLAELKQSLLQKAFSGELTSSNVVAFTRPVAEQQAVATTSPEFAANVLAYAHNWHAAQQRDHTFGRVKAQKVLHMAESVADVDMGRQPIKDAAGPNDFQHMLRAEDWAKANLFFEFTPRLTGNGYDFKKLGDYNKLIGGALEAVKPYKDKLKKIIALMMPMNTREAEVLATVHAAWNNLLLDNAEVTDDKIHEACKTWHERKQPITEAEFRKAITTIRNNGIVPDGTAKRVIGQENLPL</sequence>
<dbReference type="EC" id="3.1.21.3" evidence="5"/>
<evidence type="ECO:0000259" key="4">
    <source>
        <dbReference type="Pfam" id="PF01420"/>
    </source>
</evidence>
<keyword evidence="2" id="KW-0680">Restriction system</keyword>
<dbReference type="InterPro" id="IPR044946">
    <property type="entry name" value="Restrct_endonuc_typeI_TRD_sf"/>
</dbReference>
<reference evidence="5" key="1">
    <citation type="submission" date="2021-02" db="EMBL/GenBank/DDBJ databases">
        <authorList>
            <person name="Han P."/>
        </authorList>
    </citation>
    <scope>NUCLEOTIDE SEQUENCE</scope>
    <source>
        <strain evidence="5">Nitrosomonas nitrosa 18-3D</strain>
    </source>
</reference>
<keyword evidence="3" id="KW-0238">DNA-binding</keyword>
<evidence type="ECO:0000256" key="1">
    <source>
        <dbReference type="ARBA" id="ARBA00010923"/>
    </source>
</evidence>
<dbReference type="EMBL" id="CAJNAP010000019">
    <property type="protein sequence ID" value="CAE6507542.1"/>
    <property type="molecule type" value="Genomic_DNA"/>
</dbReference>
<dbReference type="SUPFAM" id="SSF116734">
    <property type="entry name" value="DNA methylase specificity domain"/>
    <property type="match status" value="2"/>
</dbReference>
<comment type="caution">
    <text evidence="5">The sequence shown here is derived from an EMBL/GenBank/DDBJ whole genome shotgun (WGS) entry which is preliminary data.</text>
</comment>
<dbReference type="PANTHER" id="PTHR30408">
    <property type="entry name" value="TYPE-1 RESTRICTION ENZYME ECOKI SPECIFICITY PROTEIN"/>
    <property type="match status" value="1"/>
</dbReference>
<dbReference type="GO" id="GO:0009307">
    <property type="term" value="P:DNA restriction-modification system"/>
    <property type="evidence" value="ECO:0007669"/>
    <property type="project" value="UniProtKB-KW"/>
</dbReference>
<feature type="domain" description="Type I restriction modification DNA specificity" evidence="4">
    <location>
        <begin position="260"/>
        <end position="421"/>
    </location>
</feature>
<dbReference type="PANTHER" id="PTHR30408:SF12">
    <property type="entry name" value="TYPE I RESTRICTION ENZYME MJAVIII SPECIFICITY SUBUNIT"/>
    <property type="match status" value="1"/>
</dbReference>
<name>A0A8H9D9M1_9PROT</name>
<organism evidence="5 6">
    <name type="scientific">Nitrosomonas nitrosa</name>
    <dbReference type="NCBI Taxonomy" id="52442"/>
    <lineage>
        <taxon>Bacteria</taxon>
        <taxon>Pseudomonadati</taxon>
        <taxon>Pseudomonadota</taxon>
        <taxon>Betaproteobacteria</taxon>
        <taxon>Nitrosomonadales</taxon>
        <taxon>Nitrosomonadaceae</taxon>
        <taxon>Nitrosomonas</taxon>
    </lineage>
</organism>
<evidence type="ECO:0000313" key="5">
    <source>
        <dbReference type="EMBL" id="CAE6507542.1"/>
    </source>
</evidence>
<dbReference type="Pfam" id="PF01420">
    <property type="entry name" value="Methylase_S"/>
    <property type="match status" value="2"/>
</dbReference>